<dbReference type="AlphaFoldDB" id="A0A8H3C2H5"/>
<evidence type="ECO:0000259" key="8">
    <source>
        <dbReference type="Pfam" id="PF01243"/>
    </source>
</evidence>
<dbReference type="InterPro" id="IPR000659">
    <property type="entry name" value="Pyridox_Oxase"/>
</dbReference>
<dbReference type="Pfam" id="PF10590">
    <property type="entry name" value="PNP_phzG_C"/>
    <property type="match status" value="1"/>
</dbReference>
<dbReference type="InterPro" id="IPR019740">
    <property type="entry name" value="Pyridox_Oxase_CS"/>
</dbReference>
<keyword evidence="5" id="KW-0285">Flavoprotein</keyword>
<evidence type="ECO:0000259" key="9">
    <source>
        <dbReference type="Pfam" id="PF10590"/>
    </source>
</evidence>
<evidence type="ECO:0000256" key="5">
    <source>
        <dbReference type="ARBA" id="ARBA00022630"/>
    </source>
</evidence>
<evidence type="ECO:0000313" key="10">
    <source>
        <dbReference type="EMBL" id="CAE6473283.1"/>
    </source>
</evidence>
<dbReference type="InterPro" id="IPR019576">
    <property type="entry name" value="Pyridoxamine_oxidase_dimer_C"/>
</dbReference>
<evidence type="ECO:0000256" key="2">
    <source>
        <dbReference type="ARBA" id="ARBA00004738"/>
    </source>
</evidence>
<dbReference type="Pfam" id="PF01243">
    <property type="entry name" value="PNPOx_N"/>
    <property type="match status" value="1"/>
</dbReference>
<keyword evidence="6" id="KW-0288">FMN</keyword>
<dbReference type="InterPro" id="IPR011576">
    <property type="entry name" value="Pyridox_Oxase_N"/>
</dbReference>
<name>A0A8H3C2H5_9AGAM</name>
<dbReference type="NCBIfam" id="TIGR00558">
    <property type="entry name" value="pdxH"/>
    <property type="match status" value="1"/>
</dbReference>
<evidence type="ECO:0000256" key="6">
    <source>
        <dbReference type="ARBA" id="ARBA00022643"/>
    </source>
</evidence>
<accession>A0A8H3C2H5</accession>
<organism evidence="10 11">
    <name type="scientific">Rhizoctonia solani</name>
    <dbReference type="NCBI Taxonomy" id="456999"/>
    <lineage>
        <taxon>Eukaryota</taxon>
        <taxon>Fungi</taxon>
        <taxon>Dikarya</taxon>
        <taxon>Basidiomycota</taxon>
        <taxon>Agaricomycotina</taxon>
        <taxon>Agaricomycetes</taxon>
        <taxon>Cantharellales</taxon>
        <taxon>Ceratobasidiaceae</taxon>
        <taxon>Rhizoctonia</taxon>
    </lineage>
</organism>
<evidence type="ECO:0000256" key="4">
    <source>
        <dbReference type="ARBA" id="ARBA00012801"/>
    </source>
</evidence>
<dbReference type="PANTHER" id="PTHR10851:SF0">
    <property type="entry name" value="PYRIDOXINE-5'-PHOSPHATE OXIDASE"/>
    <property type="match status" value="1"/>
</dbReference>
<dbReference type="NCBIfam" id="NF004231">
    <property type="entry name" value="PRK05679.1"/>
    <property type="match status" value="1"/>
</dbReference>
<dbReference type="SUPFAM" id="SSF50475">
    <property type="entry name" value="FMN-binding split barrel"/>
    <property type="match status" value="1"/>
</dbReference>
<comment type="cofactor">
    <cofactor evidence="1">
        <name>FMN</name>
        <dbReference type="ChEBI" id="CHEBI:58210"/>
    </cofactor>
</comment>
<feature type="domain" description="Pyridoxamine 5'-phosphate oxidase N-terminal" evidence="8">
    <location>
        <begin position="106"/>
        <end position="212"/>
    </location>
</feature>
<comment type="pathway">
    <text evidence="2">Cofactor metabolism; pyridoxal 5'-phosphate salvage; pyridoxal 5'-phosphate from pyridoxamine 5'-phosphate: step 1/1.</text>
</comment>
<dbReference type="UniPathway" id="UPA01068">
    <property type="reaction ID" value="UER00304"/>
</dbReference>
<comment type="caution">
    <text evidence="10">The sequence shown here is derived from an EMBL/GenBank/DDBJ whole genome shotgun (WGS) entry which is preliminary data.</text>
</comment>
<gene>
    <name evidence="10" type="ORF">RDB_LOCUS183277</name>
</gene>
<comment type="pathway">
    <text evidence="3">Cofactor metabolism; pyridoxal 5'-phosphate salvage; pyridoxal 5'-phosphate from pyridoxine 5'-phosphate: step 1/1.</text>
</comment>
<dbReference type="GO" id="GO:0008615">
    <property type="term" value="P:pyridoxine biosynthetic process"/>
    <property type="evidence" value="ECO:0007669"/>
    <property type="project" value="InterPro"/>
</dbReference>
<dbReference type="EC" id="1.4.3.5" evidence="4"/>
<proteinExistence type="inferred from homology"/>
<keyword evidence="7" id="KW-0560">Oxidoreductase</keyword>
<feature type="domain" description="Pyridoxine 5'-phosphate oxidase dimerisation C-terminal" evidence="9">
    <location>
        <begin position="242"/>
        <end position="285"/>
    </location>
</feature>
<dbReference type="PANTHER" id="PTHR10851">
    <property type="entry name" value="PYRIDOXINE-5-PHOSPHATE OXIDASE"/>
    <property type="match status" value="1"/>
</dbReference>
<dbReference type="GO" id="GO:0004733">
    <property type="term" value="F:pyridoxamine phosphate oxidase activity"/>
    <property type="evidence" value="ECO:0007669"/>
    <property type="project" value="UniProtKB-EC"/>
</dbReference>
<reference evidence="10" key="1">
    <citation type="submission" date="2021-01" db="EMBL/GenBank/DDBJ databases">
        <authorList>
            <person name="Kaushik A."/>
        </authorList>
    </citation>
    <scope>NUCLEOTIDE SEQUENCE</scope>
    <source>
        <strain evidence="10">AG3-T5</strain>
    </source>
</reference>
<evidence type="ECO:0000256" key="1">
    <source>
        <dbReference type="ARBA" id="ARBA00001917"/>
    </source>
</evidence>
<dbReference type="EMBL" id="CAJMWW010000536">
    <property type="protein sequence ID" value="CAE6473283.1"/>
    <property type="molecule type" value="Genomic_DNA"/>
</dbReference>
<evidence type="ECO:0000313" key="11">
    <source>
        <dbReference type="Proteomes" id="UP000663841"/>
    </source>
</evidence>
<protein>
    <recommendedName>
        <fullName evidence="4">pyridoxal 5'-phosphate synthase</fullName>
        <ecNumber evidence="4">1.4.3.5</ecNumber>
    </recommendedName>
</protein>
<dbReference type="Proteomes" id="UP000663841">
    <property type="component" value="Unassembled WGS sequence"/>
</dbReference>
<dbReference type="HAMAP" id="MF_01629">
    <property type="entry name" value="PdxH"/>
    <property type="match status" value="1"/>
</dbReference>
<dbReference type="GO" id="GO:0010181">
    <property type="term" value="F:FMN binding"/>
    <property type="evidence" value="ECO:0007669"/>
    <property type="project" value="InterPro"/>
</dbReference>
<dbReference type="InterPro" id="IPR012349">
    <property type="entry name" value="Split_barrel_FMN-bd"/>
</dbReference>
<dbReference type="Gene3D" id="2.30.110.10">
    <property type="entry name" value="Electron Transport, Fmn-binding Protein, Chain A"/>
    <property type="match status" value="1"/>
</dbReference>
<dbReference type="PROSITE" id="PS01064">
    <property type="entry name" value="PYRIDOX_OXIDASE"/>
    <property type="match status" value="1"/>
</dbReference>
<evidence type="ECO:0000256" key="3">
    <source>
        <dbReference type="ARBA" id="ARBA00005037"/>
    </source>
</evidence>
<evidence type="ECO:0000256" key="7">
    <source>
        <dbReference type="ARBA" id="ARBA00023002"/>
    </source>
</evidence>
<sequence length="285" mass="32367">MVSGRVILRPSSSHAIRLYPSLLSVPVARSRCTTSLIGLLSPSQIRLQSMNLDIPTNEPEKLRVTSHAQYKSPTRLSPSSVLPNPIDQFKEWFKAASSPHPDQPERTVVHEPEAMAISTCSVEGIPSTRFVLLKQADPRGFVFYTNYESRKSKELHANPYASIAFYWREVHRQVRVVGKIEKVDANESDEYYASRPIGSRLGAWASPQSRVVQEGELDKRLADVEKRFEGLDGADVPRPDFWGGWRVVPHEIEFWQGQPSRLHDRVRYLRKPGEGTEWAIERLGP</sequence>